<keyword evidence="1" id="KW-0472">Membrane</keyword>
<gene>
    <name evidence="2" type="ORF">SAMN05421771_1840</name>
</gene>
<evidence type="ECO:0000256" key="1">
    <source>
        <dbReference type="SAM" id="Phobius"/>
    </source>
</evidence>
<feature type="transmembrane region" description="Helical" evidence="1">
    <location>
        <begin position="96"/>
        <end position="115"/>
    </location>
</feature>
<evidence type="ECO:0000313" key="2">
    <source>
        <dbReference type="EMBL" id="SFS10742.1"/>
    </source>
</evidence>
<dbReference type="OrthoDB" id="122449at2"/>
<keyword evidence="1" id="KW-1133">Transmembrane helix</keyword>
<accession>A0A1I6M5E7</accession>
<dbReference type="AlphaFoldDB" id="A0A1I6M5E7"/>
<evidence type="ECO:0000313" key="3">
    <source>
        <dbReference type="Proteomes" id="UP000199024"/>
    </source>
</evidence>
<keyword evidence="1" id="KW-0812">Transmembrane</keyword>
<dbReference type="RefSeq" id="WP_089838623.1">
    <property type="nucleotide sequence ID" value="NZ_FOZL01000001.1"/>
</dbReference>
<sequence length="165" mass="18092">MNCKTFQNELPELLLNPAAPSNAAAMAHMITCPPCEEEYTSLASTISAMDSWTAPEVSPYFDQKMAVLLREEQAEPKLGFFARLRDHLLFNTGRQFRPAVAGALALVLILGGGSYSSMMKMNQVSTPQVSATVEDLQILDKNATTIQQMDQFLQDDDSSDDKAPS</sequence>
<protein>
    <recommendedName>
        <fullName evidence="4">Zinc-finger</fullName>
    </recommendedName>
</protein>
<dbReference type="EMBL" id="FOZL01000001">
    <property type="protein sequence ID" value="SFS10742.1"/>
    <property type="molecule type" value="Genomic_DNA"/>
</dbReference>
<keyword evidence="3" id="KW-1185">Reference proteome</keyword>
<name>A0A1I6M5E7_9BACT</name>
<organism evidence="2 3">
    <name type="scientific">Granulicella pectinivorans</name>
    <dbReference type="NCBI Taxonomy" id="474950"/>
    <lineage>
        <taxon>Bacteria</taxon>
        <taxon>Pseudomonadati</taxon>
        <taxon>Acidobacteriota</taxon>
        <taxon>Terriglobia</taxon>
        <taxon>Terriglobales</taxon>
        <taxon>Acidobacteriaceae</taxon>
        <taxon>Granulicella</taxon>
    </lineage>
</organism>
<evidence type="ECO:0008006" key="4">
    <source>
        <dbReference type="Google" id="ProtNLM"/>
    </source>
</evidence>
<dbReference type="STRING" id="474950.SAMN05421771_1840"/>
<reference evidence="2 3" key="1">
    <citation type="submission" date="2016-10" db="EMBL/GenBank/DDBJ databases">
        <authorList>
            <person name="de Groot N.N."/>
        </authorList>
    </citation>
    <scope>NUCLEOTIDE SEQUENCE [LARGE SCALE GENOMIC DNA]</scope>
    <source>
        <strain evidence="2 3">DSM 21001</strain>
    </source>
</reference>
<proteinExistence type="predicted"/>
<dbReference type="Proteomes" id="UP000199024">
    <property type="component" value="Unassembled WGS sequence"/>
</dbReference>